<evidence type="ECO:0000259" key="1">
    <source>
        <dbReference type="Pfam" id="PF13468"/>
    </source>
</evidence>
<protein>
    <submittedName>
        <fullName evidence="2">Glyoxalase-like domain-containing protein</fullName>
    </submittedName>
</protein>
<reference evidence="3" key="1">
    <citation type="submission" date="2016-11" db="EMBL/GenBank/DDBJ databases">
        <authorList>
            <person name="Varghese N."/>
            <person name="Submissions S."/>
        </authorList>
    </citation>
    <scope>NUCLEOTIDE SEQUENCE [LARGE SCALE GENOMIC DNA]</scope>
    <source>
        <strain evidence="3">DSM 29327</strain>
    </source>
</reference>
<dbReference type="Proteomes" id="UP000184191">
    <property type="component" value="Unassembled WGS sequence"/>
</dbReference>
<organism evidence="2 3">
    <name type="scientific">Roseovarius marisflavi</name>
    <dbReference type="NCBI Taxonomy" id="1054996"/>
    <lineage>
        <taxon>Bacteria</taxon>
        <taxon>Pseudomonadati</taxon>
        <taxon>Pseudomonadota</taxon>
        <taxon>Alphaproteobacteria</taxon>
        <taxon>Rhodobacterales</taxon>
        <taxon>Roseobacteraceae</taxon>
        <taxon>Roseovarius</taxon>
    </lineage>
</organism>
<proteinExistence type="predicted"/>
<dbReference type="InterPro" id="IPR029068">
    <property type="entry name" value="Glyas_Bleomycin-R_OHBP_Dase"/>
</dbReference>
<dbReference type="RefSeq" id="WP_073197212.1">
    <property type="nucleotide sequence ID" value="NZ_FRBN01000007.1"/>
</dbReference>
<gene>
    <name evidence="2" type="ORF">SAMN05444414_10742</name>
</gene>
<accession>A0A1M6YLZ8</accession>
<dbReference type="SUPFAM" id="SSF54593">
    <property type="entry name" value="Glyoxalase/Bleomycin resistance protein/Dihydroxybiphenyl dioxygenase"/>
    <property type="match status" value="1"/>
</dbReference>
<sequence>MKLDHLAVAAESLEAGHDWVEARLGLRLQQGGNHAHFGTHNLLLGLEDGIYLEVIAINPAAAAPSYPRWFDLDRFEGAPRLNNWICQVDDLADLVARYPEAGRPVSLSRGNLRWQMAVPEDGALPYDNLFPAVIEWEGDQHPSARLTASGARLERLVIAHPEAKALEAALSPVLGDARIVFECGAAGMRAEIATPSGRRTLG</sequence>
<dbReference type="EMBL" id="FRBN01000007">
    <property type="protein sequence ID" value="SHL19115.1"/>
    <property type="molecule type" value="Genomic_DNA"/>
</dbReference>
<evidence type="ECO:0000313" key="3">
    <source>
        <dbReference type="Proteomes" id="UP000184191"/>
    </source>
</evidence>
<dbReference type="AlphaFoldDB" id="A0A1M6YLZ8"/>
<dbReference type="Pfam" id="PF13468">
    <property type="entry name" value="Glyoxalase_3"/>
    <property type="match status" value="1"/>
</dbReference>
<dbReference type="OrthoDB" id="8451710at2"/>
<dbReference type="InterPro" id="IPR025870">
    <property type="entry name" value="Glyoxalase-like_dom"/>
</dbReference>
<evidence type="ECO:0000313" key="2">
    <source>
        <dbReference type="EMBL" id="SHL19115.1"/>
    </source>
</evidence>
<feature type="domain" description="Glyoxalase-like" evidence="1">
    <location>
        <begin position="3"/>
        <end position="173"/>
    </location>
</feature>
<name>A0A1M6YLZ8_9RHOB</name>
<keyword evidence="3" id="KW-1185">Reference proteome</keyword>
<dbReference type="STRING" id="1054996.SAMN05444414_10742"/>
<dbReference type="Gene3D" id="3.10.180.10">
    <property type="entry name" value="2,3-Dihydroxybiphenyl 1,2-Dioxygenase, domain 1"/>
    <property type="match status" value="1"/>
</dbReference>